<name>A0AA49X2L1_9VIRU</name>
<dbReference type="InterPro" id="IPR006428">
    <property type="entry name" value="Portal_SPP1-type"/>
</dbReference>
<reference evidence="2" key="1">
    <citation type="submission" date="2023-04" db="EMBL/GenBank/DDBJ databases">
        <title>The human skin virome in hidradenitis suppurativa patients.</title>
        <authorList>
            <person name="Jansen D."/>
        </authorList>
    </citation>
    <scope>NUCLEOTIDE SEQUENCE</scope>
    <source>
        <strain evidence="2">VC3_JansenPhageA</strain>
    </source>
</reference>
<feature type="region of interest" description="Disordered" evidence="1">
    <location>
        <begin position="477"/>
        <end position="510"/>
    </location>
</feature>
<dbReference type="Pfam" id="PF05133">
    <property type="entry name" value="SPP1_portal"/>
    <property type="match status" value="1"/>
</dbReference>
<sequence>MAHVNNFERDIERRQMRDEIYRRDAVETYKYDGTTQDLLDNPNDISDFIRHHLEAQVPRLQMLDDYYQGLNFNIMRNKRRREKHLADNRAAHDFASYITDFINGYCFGHAIQVQSEGSMTQDKIDQLHAINDIDSHNRSLGLDLSIFGRAYEYIIRNQQDEVRIYKSDPRNTFVIYDTTIEKNSIMAVRYWKVSTEDSVEMTEAESNIYYVDVITDNATYFYEANSVTNLELSERKPPEAHSFGKVTITEFSNNEKRRGDFEKVIPLIDLYDEAQSDTANYMSDLNDAMLLIKGNVDLNEEVATLQKEANVFHLAPPEYTTVDDKVTEGNVDAQYIYKQYDVSGVESYKTRIAKDIHTLTNTPDMTDENFGGQQSGEAMKYKLFGLEQRTAIKEGLFRKGLVRRYKLVGEIMSINREIDKDNLRDLIFTFTRNLPKSLTEEMQMYINSGGEISQKTLMSLVSFIDNPKDEVERIRKEQEEKIKHSDELMFNDLTDNQPSEEDDETPYNKG</sequence>
<dbReference type="EMBL" id="OQ890309">
    <property type="protein sequence ID" value="WLJ25349.1"/>
    <property type="molecule type" value="Genomic_DNA"/>
</dbReference>
<protein>
    <submittedName>
        <fullName evidence="2">Portal protein</fullName>
    </submittedName>
</protein>
<evidence type="ECO:0000256" key="1">
    <source>
        <dbReference type="SAM" id="MobiDB-lite"/>
    </source>
</evidence>
<dbReference type="InterPro" id="IPR021145">
    <property type="entry name" value="Portal_protein_SPP1_Gp6-like"/>
</dbReference>
<feature type="compositionally biased region" description="Acidic residues" evidence="1">
    <location>
        <begin position="498"/>
        <end position="510"/>
    </location>
</feature>
<organism evidence="2">
    <name type="scientific">Staphylococcus phage HS04</name>
    <dbReference type="NCBI Taxonomy" id="3056398"/>
    <lineage>
        <taxon>Viruses</taxon>
    </lineage>
</organism>
<evidence type="ECO:0000313" key="2">
    <source>
        <dbReference type="EMBL" id="WLJ25349.1"/>
    </source>
</evidence>
<feature type="compositionally biased region" description="Basic and acidic residues" evidence="1">
    <location>
        <begin position="477"/>
        <end position="487"/>
    </location>
</feature>
<dbReference type="NCBIfam" id="TIGR01538">
    <property type="entry name" value="portal_SPP1"/>
    <property type="match status" value="1"/>
</dbReference>
<proteinExistence type="predicted"/>
<accession>A0AA49X2L1</accession>